<dbReference type="Gene3D" id="2.60.40.1080">
    <property type="match status" value="1"/>
</dbReference>
<dbReference type="SUPFAM" id="SSF69304">
    <property type="entry name" value="Tricorn protease N-terminal domain"/>
    <property type="match status" value="2"/>
</dbReference>
<evidence type="ECO:0000259" key="3">
    <source>
        <dbReference type="SMART" id="SM00635"/>
    </source>
</evidence>
<feature type="domain" description="BIG2" evidence="3">
    <location>
        <begin position="212"/>
        <end position="293"/>
    </location>
</feature>
<dbReference type="SMART" id="SM00635">
    <property type="entry name" value="BID_2"/>
    <property type="match status" value="1"/>
</dbReference>
<feature type="domain" description="PKD/Chitinase" evidence="2">
    <location>
        <begin position="314"/>
        <end position="398"/>
    </location>
</feature>
<keyword evidence="5" id="KW-1185">Reference proteome</keyword>
<evidence type="ECO:0000256" key="1">
    <source>
        <dbReference type="SAM" id="SignalP"/>
    </source>
</evidence>
<dbReference type="SUPFAM" id="SSF49299">
    <property type="entry name" value="PKD domain"/>
    <property type="match status" value="2"/>
</dbReference>
<keyword evidence="1" id="KW-0732">Signal</keyword>
<evidence type="ECO:0000313" key="5">
    <source>
        <dbReference type="Proteomes" id="UP001601059"/>
    </source>
</evidence>
<dbReference type="InterPro" id="IPR022409">
    <property type="entry name" value="PKD/Chitinase_dom"/>
</dbReference>
<dbReference type="Pfam" id="PF02368">
    <property type="entry name" value="Big_2"/>
    <property type="match status" value="1"/>
</dbReference>
<dbReference type="RefSeq" id="WP_389364856.1">
    <property type="nucleotide sequence ID" value="NZ_JBIACK010000021.1"/>
</dbReference>
<reference evidence="4 5" key="1">
    <citation type="submission" date="2024-08" db="EMBL/GenBank/DDBJ databases">
        <title>Two novel Cytobacillus novel species.</title>
        <authorList>
            <person name="Liu G."/>
        </authorList>
    </citation>
    <scope>NUCLEOTIDE SEQUENCE [LARGE SCALE GENOMIC DNA]</scope>
    <source>
        <strain evidence="4 5">FJAT-54145</strain>
    </source>
</reference>
<proteinExistence type="predicted"/>
<protein>
    <submittedName>
        <fullName evidence="4">Ig-like domain-containing protein</fullName>
    </submittedName>
</protein>
<dbReference type="InterPro" id="IPR008964">
    <property type="entry name" value="Invasin/intimin_cell_adhesion"/>
</dbReference>
<dbReference type="InterPro" id="IPR013783">
    <property type="entry name" value="Ig-like_fold"/>
</dbReference>
<evidence type="ECO:0000259" key="2">
    <source>
        <dbReference type="SMART" id="SM00089"/>
    </source>
</evidence>
<sequence length="2428" mass="271431">MSRKKRKIISFLLVLIISLLALIPTSSTQAAPMSYLGGPESALHPHVDGADILWAGQLDGGVYLLKSVNDNRANWHSARTANQQIAVGYDSPTGFTPPSGYQIHSILRYPVYVPRHYPVSIEDCRLADGEGRAGAGECHPHTFQDELDENKWAQQIAFEDWKYHKTEQSWLGQEGPFYIFRAAQVRRTGGDNLGGPGSTIAYKYDFKYEPINTPSLRIDPTTASINVGEEYSFKAYYKENGVETEITGSTYSTWTVSDTLIGSVVTKGRIKGKAKGSTKVTVTYKGLSAEATLYVGEIPPPEPEPEPEPDPNLPPTVTINAPSEVKAGDPFCISAAASDPDGTIDAYYWSTTLEGTLTGPSSCGMYSLEEGTESVDVSVTDDKGASASDSKTIRILPPTPSADLSIGGTLKENREVTLASTSTSPQYFPIVWEKVYYIIEPLEGQMIDLVKSQATNVTVTGNQYKVTGTTNFKSLFKVKGQYKVTHYVENTAGLSDTYTRTITIQEDLNPNADFSTVTTIYRDNTENERAIATIKVTDQSTSSDDVIAKRLWTYRYDSDNDESFDDETFSSIDSNNLTEVSFDTTKVGKYKIELLVIEEFGQPTIDEFVTADDRRRDDTNDKVIAEKVVEVKNLAPIAGFEVGKKKTVDLKIALEDTTLDVNTVTTKINSILKEKLNLENIELKLNVSKISSIKEELIGYPETFTKYGSDIYFKNGGTLQKITSSNQIVNVSSFTGAFFQFAQNKIFYRDQWDSNGNYGLFSMPITGGTISRLTGIGYLTNGPMRYISDDRYMFFDQRAFDEHNLYIYDAQYNNFTVPNNYQYKMATNTYFSVNGYLFYGVGDSSVGYPDFRRVSIQNFINGSMNLSETVRTSFSVSGHDYVRGNLYLYGRGNSESGLYKYDFVSNTLSKLPFELVTNYATVFGSGNGKYLFVNDNSNKKLYRYEISTNKTDLLIADSTNIRQWHPSYDGNSIYYQDTLLGKFIKHDFPSDTLSKITGSFGDADFNVLSVISNSAIKEIEQNASNLLSQMKDSSVNFAGLGTATNKQQIDSFVIQNNGSGLYLDNTNIDLAIQKLADHIIAEVTKRKTIDLQVALGNTTYTKDQVEAKLNELLKPKLQNEKIKYNLNIKPVNTLESSSNWTRFASNFGFRYNSGVKTGMNVWSNDGVNIFQSNYWESQQIPSLDFNTYRYRISFGGTFKEISSMAGYNHYSYIEQSGMLDVDYYRKPKDDYQNWENVKTFLIDDTATNPVKVNFDTSKYDYRMYIQYASSIYTSVKEIHMMYSTNGTSFQNLFTLYGESPYINDRNSYRNINLSGDIYFKYGSKIGGGNPIIYIDRQLKVKEPNYDVQSSANPNFYVLINNSIFDGQDKLITQLTNAEASLIGMGTPSNESQFNQVITGANGGKYFDNNNLDLAVQQMADYIIAETKTSKPLVDLQLMVGKSSSSLEEVQANVNNILKPLLNDNQIDATISVKQALEPYTTNSEVLKQKSVVATLDDGSILVKDHTGYNDDRSLYFGMRKPDGTYQLGARSPVLLKTMYPSYTYSKMLYTTDTGYSTSAHFINLKSLTDVNLGTRITAANGEYFFKSSKMSSDGKHFYAIDESLSNLWKVDVQTGNTIQVANTQMVNYYTLSQILLVTPNRVYFDAVSYSGTRVVYSMAHNGSGLRVESNFPTFPIANISYDGKYILANSLFNPSTIHSINESGSQLTIGLVATLQHAVDISKNNPKDNYLYYTNWTNGGTWGGPTNETKASLYRVNWDGTGLTRLLGQGTPYMDFDLNGSTIVYGTNGYNGTLYMQSSGTRLKTDITPNSKRTVFASLITNESITSSEQTNLIKSLLLTDGYFAGLGTAVAKTSIDNVIAQNMSRGTFIDNTNLATSMNQLGTYIINTMKENQGKNEIYLTLEDEAQYFTYYEDAENDPKFAERWRYNHNPSVFENNMGLASFNLQNLGTPVTKFSNVGRYQTIHAARDNPVWWDDNKFDPYRLWSKEVDNWYIYIHRKPIADFGFTINASTGQYTITNKAYDLDKRSIDIGYGGGIKAMSYQWREQGTFTWTNGLPPNPLARKVYEVKQEVEDFQKKKASVIKLLDATGVNKPPIADFDPIPTTIIAGETVTLQNKSYDPNGDPLKYNWYISTDNKATWTEFSQLEHPTRQLNAVGDVWFKVKATDQPFGLSDESEPKLVKVLPDNQPPTAGFEVDSPKYIGDIIEIRSTATDPDGDTLSYEYKLTKDGRTLNYKTGDSQVDTNGNVRLRFTDIQDIGEWTIVQTVSDGNTTDTSPSKTLVIQDLSITGNVGHTANWEDIHRNLGNAPNDFYSGETFKLSAVVDPVPVEQVKVTFQALLKDGTTLNESVLLASNPTTPTLYEGDYLNPILIEPTTAMVNGEVIFHFEVTYSNGVVSTSDIRIKRTDDVSINIIGTVLEAMKLHQRY</sequence>
<feature type="signal peptide" evidence="1">
    <location>
        <begin position="1"/>
        <end position="30"/>
    </location>
</feature>
<comment type="caution">
    <text evidence="4">The sequence shown here is derived from an EMBL/GenBank/DDBJ whole genome shotgun (WGS) entry which is preliminary data.</text>
</comment>
<dbReference type="SUPFAM" id="SSF49373">
    <property type="entry name" value="Invasin/intimin cell-adhesion fragments"/>
    <property type="match status" value="1"/>
</dbReference>
<accession>A0ABW6KM59</accession>
<feature type="chain" id="PRO_5045340765" evidence="1">
    <location>
        <begin position="31"/>
        <end position="2428"/>
    </location>
</feature>
<name>A0ABW6KM59_9BACI</name>
<dbReference type="SMART" id="SM00089">
    <property type="entry name" value="PKD"/>
    <property type="match status" value="3"/>
</dbReference>
<feature type="domain" description="PKD/Chitinase" evidence="2">
    <location>
        <begin position="401"/>
        <end position="507"/>
    </location>
</feature>
<dbReference type="Gene3D" id="2.60.40.10">
    <property type="entry name" value="Immunoglobulins"/>
    <property type="match status" value="3"/>
</dbReference>
<gene>
    <name evidence="4" type="ORF">ACFYKX_25455</name>
</gene>
<dbReference type="Proteomes" id="UP001601059">
    <property type="component" value="Unassembled WGS sequence"/>
</dbReference>
<dbReference type="InterPro" id="IPR003343">
    <property type="entry name" value="Big_2"/>
</dbReference>
<dbReference type="EMBL" id="JBIACK010000021">
    <property type="protein sequence ID" value="MFE8703923.1"/>
    <property type="molecule type" value="Genomic_DNA"/>
</dbReference>
<dbReference type="InterPro" id="IPR035986">
    <property type="entry name" value="PKD_dom_sf"/>
</dbReference>
<evidence type="ECO:0000313" key="4">
    <source>
        <dbReference type="EMBL" id="MFE8703923.1"/>
    </source>
</evidence>
<feature type="domain" description="PKD/Chitinase" evidence="2">
    <location>
        <begin position="2097"/>
        <end position="2187"/>
    </location>
</feature>
<organism evidence="4 5">
    <name type="scientific">Cytobacillus spartinae</name>
    <dbReference type="NCBI Taxonomy" id="3299023"/>
    <lineage>
        <taxon>Bacteria</taxon>
        <taxon>Bacillati</taxon>
        <taxon>Bacillota</taxon>
        <taxon>Bacilli</taxon>
        <taxon>Bacillales</taxon>
        <taxon>Bacillaceae</taxon>
        <taxon>Cytobacillus</taxon>
    </lineage>
</organism>